<feature type="transmembrane region" description="Helical" evidence="1">
    <location>
        <begin position="258"/>
        <end position="291"/>
    </location>
</feature>
<keyword evidence="1" id="KW-0812">Transmembrane</keyword>
<dbReference type="RefSeq" id="WP_211853155.1">
    <property type="nucleotide sequence ID" value="NZ_JAAGBB010000015.1"/>
</dbReference>
<keyword evidence="1" id="KW-1133">Transmembrane helix</keyword>
<feature type="transmembrane region" description="Helical" evidence="1">
    <location>
        <begin position="386"/>
        <end position="412"/>
    </location>
</feature>
<dbReference type="InterPro" id="IPR009827">
    <property type="entry name" value="MatC_N"/>
</dbReference>
<keyword evidence="1" id="KW-0472">Membrane</keyword>
<keyword evidence="4" id="KW-1185">Reference proteome</keyword>
<feature type="transmembrane region" description="Helical" evidence="1">
    <location>
        <begin position="424"/>
        <end position="448"/>
    </location>
</feature>
<feature type="transmembrane region" description="Helical" evidence="1">
    <location>
        <begin position="90"/>
        <end position="123"/>
    </location>
</feature>
<feature type="transmembrane region" description="Helical" evidence="1">
    <location>
        <begin position="341"/>
        <end position="366"/>
    </location>
</feature>
<dbReference type="Proteomes" id="UP001196870">
    <property type="component" value="Unassembled WGS sequence"/>
</dbReference>
<dbReference type="EMBL" id="JAAGBB010000015">
    <property type="protein sequence ID" value="MBR0665486.1"/>
    <property type="molecule type" value="Genomic_DNA"/>
</dbReference>
<feature type="transmembrane region" description="Helical" evidence="1">
    <location>
        <begin position="6"/>
        <end position="36"/>
    </location>
</feature>
<sequence length="449" mass="46173">MSPQIAAILGLVLMFVVATALPINMGAVAFALAFLIGTVFLGMGAEQIIAGFPGDLFITLVGITYLFAIAQKNGTIDLLVHHAVRAVRGHIAAIPWVMFAMAALLTAVGAVSPAAVAILAPVALQFARQYRISPLMIGLLVIHGAQGGGFSPISIYGGITNQIVARSGLPGDETALFLASLGFNLLIAIGVFFAFGGVELLRRRPEIAPASPEAEMSTPEVARRLQIEGHGTSPAAQLASRAPRTTASEYRVTLTQMVTLCGLAALAIGALAFSLNVGLVAMVVAVLLALISPQEQKSAVDKISWSTVLLVGGVITYIAVLQRSGAIDALGQGVSGIGAPLLAALLLCYIGGVVSAFASSVAVLGATIPLAVPFLQQGQIGTAGMIAALAIASTIVDVSPFSTNGALVVANAPEEQRDSIYKRFLLYSILIVVAGPALAWLLLVVPGWL</sequence>
<proteinExistence type="predicted"/>
<dbReference type="PANTHER" id="PTHR42826">
    <property type="entry name" value="DICARBOXYLATE TRANSPORTER 2.1, CHLOROPLASTIC"/>
    <property type="match status" value="1"/>
</dbReference>
<accession>A0ABS5EYV9</accession>
<dbReference type="InterPro" id="IPR030676">
    <property type="entry name" value="CitT-rel"/>
</dbReference>
<dbReference type="Pfam" id="PF07158">
    <property type="entry name" value="MatC_N"/>
    <property type="match status" value="1"/>
</dbReference>
<feature type="transmembrane region" description="Helical" evidence="1">
    <location>
        <begin position="175"/>
        <end position="195"/>
    </location>
</feature>
<feature type="transmembrane region" description="Helical" evidence="1">
    <location>
        <begin position="303"/>
        <end position="320"/>
    </location>
</feature>
<evidence type="ECO:0000256" key="1">
    <source>
        <dbReference type="SAM" id="Phobius"/>
    </source>
</evidence>
<protein>
    <recommendedName>
        <fullName evidence="2">Dicarboxylate carrier MatC N-terminal domain-containing protein</fullName>
    </recommendedName>
</protein>
<feature type="domain" description="Dicarboxylate carrier MatC N-terminal" evidence="2">
    <location>
        <begin position="1"/>
        <end position="149"/>
    </location>
</feature>
<feature type="transmembrane region" description="Helical" evidence="1">
    <location>
        <begin position="135"/>
        <end position="155"/>
    </location>
</feature>
<gene>
    <name evidence="3" type="ORF">GXW71_14080</name>
</gene>
<comment type="caution">
    <text evidence="3">The sequence shown here is derived from an EMBL/GenBank/DDBJ whole genome shotgun (WGS) entry which is preliminary data.</text>
</comment>
<feature type="transmembrane region" description="Helical" evidence="1">
    <location>
        <begin position="48"/>
        <end position="70"/>
    </location>
</feature>
<evidence type="ECO:0000259" key="2">
    <source>
        <dbReference type="Pfam" id="PF07158"/>
    </source>
</evidence>
<reference evidence="4" key="1">
    <citation type="journal article" date="2021" name="Syst. Appl. Microbiol.">
        <title>Roseomonas hellenica sp. nov., isolated from roots of wild-growing Alkanna tinctoria.</title>
        <authorList>
            <person name="Rat A."/>
            <person name="Naranjo H.D."/>
            <person name="Lebbe L."/>
            <person name="Cnockaert M."/>
            <person name="Krigas N."/>
            <person name="Grigoriadou K."/>
            <person name="Maloupa E."/>
            <person name="Willems A."/>
        </authorList>
    </citation>
    <scope>NUCLEOTIDE SEQUENCE [LARGE SCALE GENOMIC DNA]</scope>
    <source>
        <strain evidence="4">LMG 31523</strain>
    </source>
</reference>
<organism evidence="3 4">
    <name type="scientific">Plastoroseomonas hellenica</name>
    <dbReference type="NCBI Taxonomy" id="2687306"/>
    <lineage>
        <taxon>Bacteria</taxon>
        <taxon>Pseudomonadati</taxon>
        <taxon>Pseudomonadota</taxon>
        <taxon>Alphaproteobacteria</taxon>
        <taxon>Acetobacterales</taxon>
        <taxon>Acetobacteraceae</taxon>
        <taxon>Plastoroseomonas</taxon>
    </lineage>
</organism>
<evidence type="ECO:0000313" key="3">
    <source>
        <dbReference type="EMBL" id="MBR0665486.1"/>
    </source>
</evidence>
<evidence type="ECO:0000313" key="4">
    <source>
        <dbReference type="Proteomes" id="UP001196870"/>
    </source>
</evidence>
<name>A0ABS5EYV9_9PROT</name>